<dbReference type="OrthoDB" id="9763676at2"/>
<evidence type="ECO:0000313" key="4">
    <source>
        <dbReference type="Proteomes" id="UP000231878"/>
    </source>
</evidence>
<evidence type="ECO:0000313" key="1">
    <source>
        <dbReference type="EMBL" id="KGX11164.1"/>
    </source>
</evidence>
<dbReference type="PANTHER" id="PTHR35370">
    <property type="entry name" value="CYTOPLASMIC PROTEIN-RELATED-RELATED"/>
    <property type="match status" value="1"/>
</dbReference>
<dbReference type="Pfam" id="PF05947">
    <property type="entry name" value="T6SS_TssF"/>
    <property type="match status" value="1"/>
</dbReference>
<accession>A0A095PEH4</accession>
<dbReference type="PIRSF" id="PIRSF028304">
    <property type="entry name" value="UCP028304"/>
    <property type="match status" value="1"/>
</dbReference>
<reference evidence="2 4" key="2">
    <citation type="submission" date="2017-11" db="EMBL/GenBank/DDBJ databases">
        <title>Molecular characterization of Burkholderia pseudomallei and closely related isolates from Vietnam.</title>
        <authorList>
            <person name="Ustinov D.V."/>
            <person name="Antonov A.S."/>
            <person name="Avdusheva E.F."/>
            <person name="Shpak I.M."/>
            <person name="Zakharova I.B."/>
            <person name="Thi L.A."/>
            <person name="Teteryatnikova N."/>
            <person name="Lopasteyskaya Y.A."/>
            <person name="Kuzyutina J.A."/>
            <person name="Ngo T.N."/>
            <person name="Victorov D.V."/>
        </authorList>
    </citation>
    <scope>NUCLEOTIDE SEQUENCE [LARGE SCALE GENOMIC DNA]</scope>
    <source>
        <strain evidence="2 4">V1512</strain>
    </source>
</reference>
<dbReference type="RefSeq" id="WP_004523687.1">
    <property type="nucleotide sequence ID" value="NZ_AP028074.1"/>
</dbReference>
<organism evidence="1 3">
    <name type="scientific">Burkholderia pseudomallei</name>
    <name type="common">Pseudomonas pseudomallei</name>
    <dbReference type="NCBI Taxonomy" id="28450"/>
    <lineage>
        <taxon>Bacteria</taxon>
        <taxon>Pseudomonadati</taxon>
        <taxon>Pseudomonadota</taxon>
        <taxon>Betaproteobacteria</taxon>
        <taxon>Burkholderiales</taxon>
        <taxon>Burkholderiaceae</taxon>
        <taxon>Burkholderia</taxon>
        <taxon>pseudomallei group</taxon>
    </lineage>
</organism>
<proteinExistence type="predicted"/>
<reference evidence="1 3" key="1">
    <citation type="submission" date="2014-08" db="EMBL/GenBank/DDBJ databases">
        <authorList>
            <person name="Bunnell A."/>
            <person name="Chain P.S."/>
            <person name="Chertkov O."/>
            <person name="Currie B.J."/>
            <person name="Daligault H.E."/>
            <person name="Davenport K.W."/>
            <person name="Davis C."/>
            <person name="Gleasner C.D."/>
            <person name="Johnson S.L."/>
            <person name="Kaestli M."/>
            <person name="Koren S."/>
            <person name="Kunde Y.A."/>
            <person name="Mayo M."/>
            <person name="McMurry K.K."/>
            <person name="Price E.P."/>
            <person name="Reitenga K.G."/>
            <person name="Robison R."/>
            <person name="Rosovitz M.J."/>
            <person name="Sarovich D.S."/>
            <person name="Teshima H."/>
        </authorList>
    </citation>
    <scope>NUCLEOTIDE SEQUENCE [LARGE SCALE GENOMIC DNA]</scope>
    <source>
        <strain evidence="1 3">MSHR44</strain>
    </source>
</reference>
<dbReference type="NCBIfam" id="TIGR03359">
    <property type="entry name" value="VI_chp_6"/>
    <property type="match status" value="1"/>
</dbReference>
<gene>
    <name evidence="2" type="primary">vasA</name>
    <name evidence="2" type="ORF">CWD88_22710</name>
    <name evidence="1" type="ORF">Y036_5011</name>
</gene>
<dbReference type="PANTHER" id="PTHR35370:SF1">
    <property type="entry name" value="TYPE VI SECRETION SYSTEM COMPONENT TSSF1"/>
    <property type="match status" value="1"/>
</dbReference>
<dbReference type="Proteomes" id="UP000030475">
    <property type="component" value="Unassembled WGS sequence"/>
</dbReference>
<dbReference type="EMBL" id="PHRB01000025">
    <property type="protein sequence ID" value="PJO64045.1"/>
    <property type="molecule type" value="Genomic_DNA"/>
</dbReference>
<sequence length="626" mass="70657">MDPQFLDHYNRELTYMRELSAEFAAQHPKIARRLGMQGIEVADPYVERLIEAFCFMSARTQLKLEAEFPRFTQRLLEVAYPNYVAPTPSMAVARLRPSLREGDFSKGFKVPRHSMLRSSIPPGEQTACEFRTGQDITLWPIEIAGATLTAVPPDLPDLQRSLLPHTKLRGALRLRVRTVGEIRFSQITGLDRLSLYIGGDERIASHLFELIHASSVASVVRAPGAARGEGAVVAKNAVDFEGLSPDQSLLPLVWNTFHGHNLLHEYFTCRQRFYFFALTQLNAGLSRIDGKEAEIVLLLDRLPDELVTHVEAARFLLFCAPIVNLFPKRTDRVEINRAQTAFHLIPDRTRPLDYEVFSVSRVFGQKAETSTEVTFNPLYQTLHSDIGNYGRYFSILREPRTTSTNARKYGTRTPYVGTEVYVSLVDQAEAPYADDIRYLSVDAWVTNRDLPRLIPRNGVNDLTMQDSVPIEGVSLVHPPSAPREPYATGETAWRLIRQLSFNYMPLAELDHRDGGQALRNMLRLFVGTSEREQATQIDSLVGARTEPVVRRLPGHGLLVYGRGVRCELTVDESGFSGLSPYLFGLVLEQYLTRHVSINVFTETELRSMQRGLVTRWKPRMGGRGAV</sequence>
<protein>
    <submittedName>
        <fullName evidence="2">Type VI secretion system baseplate subunit TssF</fullName>
    </submittedName>
</protein>
<dbReference type="AlphaFoldDB" id="A0A095PEH4"/>
<dbReference type="OMA" id="CPDPYVE"/>
<evidence type="ECO:0000313" key="3">
    <source>
        <dbReference type="Proteomes" id="UP000030475"/>
    </source>
</evidence>
<dbReference type="EMBL" id="JQIM01000009">
    <property type="protein sequence ID" value="KGX11164.1"/>
    <property type="molecule type" value="Genomic_DNA"/>
</dbReference>
<comment type="caution">
    <text evidence="1">The sequence shown here is derived from an EMBL/GenBank/DDBJ whole genome shotgun (WGS) entry which is preliminary data.</text>
</comment>
<dbReference type="InterPro" id="IPR010272">
    <property type="entry name" value="T6SS_TssF"/>
</dbReference>
<dbReference type="eggNOG" id="COG3519">
    <property type="taxonomic scope" value="Bacteria"/>
</dbReference>
<evidence type="ECO:0000313" key="2">
    <source>
        <dbReference type="EMBL" id="PJO64045.1"/>
    </source>
</evidence>
<dbReference type="Proteomes" id="UP000231878">
    <property type="component" value="Unassembled WGS sequence"/>
</dbReference>
<name>A0A095PEH4_BURPE</name>